<dbReference type="EMBL" id="JAUSUX010000039">
    <property type="protein sequence ID" value="MDQ0287747.1"/>
    <property type="molecule type" value="Genomic_DNA"/>
</dbReference>
<keyword evidence="2" id="KW-1185">Reference proteome</keyword>
<reference evidence="1 2" key="1">
    <citation type="submission" date="2023-07" db="EMBL/GenBank/DDBJ databases">
        <title>Genomic Encyclopedia of Type Strains, Phase IV (KMG-IV): sequencing the most valuable type-strain genomes for metagenomic binning, comparative biology and taxonomic classification.</title>
        <authorList>
            <person name="Goeker M."/>
        </authorList>
    </citation>
    <scope>NUCLEOTIDE SEQUENCE [LARGE SCALE GENOMIC DNA]</scope>
    <source>
        <strain evidence="1 2">DSM 12396</strain>
    </source>
</reference>
<evidence type="ECO:0008006" key="3">
    <source>
        <dbReference type="Google" id="ProtNLM"/>
    </source>
</evidence>
<name>A0ABU0B4W5_9FIRM</name>
<protein>
    <recommendedName>
        <fullName evidence="3">DUF429 domain-containing protein</fullName>
    </recommendedName>
</protein>
<sequence length="224" mass="24759">MAKRKQDLFGSLCPVEDIREVSGLGDDGTDFRYGMLVLAGKRYRALSQVRGVNFHLLSDEEKRSVANTLRSCILSLDFPVQFFTVSEMVDLKKAAADLAGAASDLRGGPAEYALAMMDFYTFLSSEKTVKVRRSYAVVGVDTPGESPEQELHKRVLLFRAAMQAGGIRTEMLLPEQVLNLLHDIFNPGRLFRPAESVSSVGAIIDWKGADPFAVPQKKEVRPSF</sequence>
<dbReference type="Proteomes" id="UP001225644">
    <property type="component" value="Unassembled WGS sequence"/>
</dbReference>
<dbReference type="RefSeq" id="WP_307403711.1">
    <property type="nucleotide sequence ID" value="NZ_JAUSUX010000039.1"/>
</dbReference>
<organism evidence="1 2">
    <name type="scientific">Desulfofundulus luciae</name>
    <dbReference type="NCBI Taxonomy" id="74702"/>
    <lineage>
        <taxon>Bacteria</taxon>
        <taxon>Bacillati</taxon>
        <taxon>Bacillota</taxon>
        <taxon>Clostridia</taxon>
        <taxon>Eubacteriales</taxon>
        <taxon>Peptococcaceae</taxon>
        <taxon>Desulfofundulus</taxon>
    </lineage>
</organism>
<proteinExistence type="predicted"/>
<gene>
    <name evidence="1" type="ORF">J2Z49_002878</name>
</gene>
<evidence type="ECO:0000313" key="1">
    <source>
        <dbReference type="EMBL" id="MDQ0287747.1"/>
    </source>
</evidence>
<evidence type="ECO:0000313" key="2">
    <source>
        <dbReference type="Proteomes" id="UP001225644"/>
    </source>
</evidence>
<comment type="caution">
    <text evidence="1">The sequence shown here is derived from an EMBL/GenBank/DDBJ whole genome shotgun (WGS) entry which is preliminary data.</text>
</comment>
<accession>A0ABU0B4W5</accession>